<feature type="domain" description="Legume lectin" evidence="11">
    <location>
        <begin position="2"/>
        <end position="164"/>
    </location>
</feature>
<feature type="transmembrane region" description="Helical" evidence="10">
    <location>
        <begin position="216"/>
        <end position="237"/>
    </location>
</feature>
<evidence type="ECO:0000256" key="7">
    <source>
        <dbReference type="ARBA" id="ARBA00022989"/>
    </source>
</evidence>
<dbReference type="SUPFAM" id="SSF49899">
    <property type="entry name" value="Concanavalin A-like lectins/glucanases"/>
    <property type="match status" value="1"/>
</dbReference>
<evidence type="ECO:0000313" key="13">
    <source>
        <dbReference type="Proteomes" id="UP000824890"/>
    </source>
</evidence>
<dbReference type="InterPro" id="IPR013320">
    <property type="entry name" value="ConA-like_dom_sf"/>
</dbReference>
<name>A0ABQ7X4M6_BRANA</name>
<dbReference type="Pfam" id="PF00139">
    <property type="entry name" value="Lectin_legB"/>
    <property type="match status" value="1"/>
</dbReference>
<dbReference type="Gene3D" id="2.60.120.200">
    <property type="match status" value="1"/>
</dbReference>
<evidence type="ECO:0000256" key="4">
    <source>
        <dbReference type="ARBA" id="ARBA00022734"/>
    </source>
</evidence>
<keyword evidence="8 10" id="KW-0472">Membrane</keyword>
<comment type="subcellular location">
    <subcellularLocation>
        <location evidence="1">Membrane</location>
        <topology evidence="1">Single-pass type I membrane protein</topology>
    </subcellularLocation>
</comment>
<keyword evidence="9" id="KW-0675">Receptor</keyword>
<evidence type="ECO:0000259" key="11">
    <source>
        <dbReference type="Pfam" id="PF00139"/>
    </source>
</evidence>
<comment type="caution">
    <text evidence="12">The sequence shown here is derived from an EMBL/GenBank/DDBJ whole genome shotgun (WGS) entry which is preliminary data.</text>
</comment>
<sequence length="442" mass="49624">MLTNYTEQRTGHAFYTKPIRFKDSPNGTVSSFSTTFVFAIHSEIPILSSHGMAFVVVALTQASLTQQQVNTWVLQHLTNGNDTNHVFAVELDTIRSTEFNDMDDNHVGIDINSMKSVNSSYAGYWNESGQYNNLTLISRRRMQVWVDYDGHTHQIDVTMLRSERLNLRNHLFPSSEICLRGKLRRWPYQNFQNFRCGSPRESTSSPCLIPPLIESLSIFLIPLLFISMLILLVRFIIRGGESSRRNSKIGKQGWEAPIEVQGLVPCPKGSRRRTFSDQVGGRALLVYDYMPNGSLDKYLYNNPEVTLDWKQRIKVINGVASALFYLTRNGNKCHGSDPQTTRVAGTWDTYPPITSGQEGPLLLPICLPLGATTRSSLRDGNILDAKDPNLGTECDQREVEMILKLDLSPLEFRGLGIHHGIGELDMFTCGSSMVDSIVSGGR</sequence>
<organism evidence="12 13">
    <name type="scientific">Brassica napus</name>
    <name type="common">Rape</name>
    <dbReference type="NCBI Taxonomy" id="3708"/>
    <lineage>
        <taxon>Eukaryota</taxon>
        <taxon>Viridiplantae</taxon>
        <taxon>Streptophyta</taxon>
        <taxon>Embryophyta</taxon>
        <taxon>Tracheophyta</taxon>
        <taxon>Spermatophyta</taxon>
        <taxon>Magnoliopsida</taxon>
        <taxon>eudicotyledons</taxon>
        <taxon>Gunneridae</taxon>
        <taxon>Pentapetalae</taxon>
        <taxon>rosids</taxon>
        <taxon>malvids</taxon>
        <taxon>Brassicales</taxon>
        <taxon>Brassicaceae</taxon>
        <taxon>Brassiceae</taxon>
        <taxon>Brassica</taxon>
    </lineage>
</organism>
<evidence type="ECO:0000256" key="3">
    <source>
        <dbReference type="ARBA" id="ARBA00022729"/>
    </source>
</evidence>
<evidence type="ECO:0000256" key="8">
    <source>
        <dbReference type="ARBA" id="ARBA00023136"/>
    </source>
</evidence>
<reference evidence="12 13" key="1">
    <citation type="submission" date="2021-05" db="EMBL/GenBank/DDBJ databases">
        <title>Genome Assembly of Synthetic Allotetraploid Brassica napus Reveals Homoeologous Exchanges between Subgenomes.</title>
        <authorList>
            <person name="Davis J.T."/>
        </authorList>
    </citation>
    <scope>NUCLEOTIDE SEQUENCE [LARGE SCALE GENOMIC DNA]</scope>
    <source>
        <strain evidence="13">cv. Da-Ae</strain>
        <tissue evidence="12">Seedling</tissue>
    </source>
</reference>
<keyword evidence="4" id="KW-0430">Lectin</keyword>
<dbReference type="EMBL" id="JAGKQM010001906">
    <property type="protein sequence ID" value="KAH0850867.1"/>
    <property type="molecule type" value="Genomic_DNA"/>
</dbReference>
<keyword evidence="6" id="KW-0067">ATP-binding</keyword>
<dbReference type="InterPro" id="IPR011009">
    <property type="entry name" value="Kinase-like_dom_sf"/>
</dbReference>
<protein>
    <recommendedName>
        <fullName evidence="11">Legume lectin domain-containing protein</fullName>
    </recommendedName>
</protein>
<evidence type="ECO:0000256" key="5">
    <source>
        <dbReference type="ARBA" id="ARBA00022741"/>
    </source>
</evidence>
<evidence type="ECO:0000256" key="1">
    <source>
        <dbReference type="ARBA" id="ARBA00004479"/>
    </source>
</evidence>
<evidence type="ECO:0000256" key="9">
    <source>
        <dbReference type="ARBA" id="ARBA00023170"/>
    </source>
</evidence>
<keyword evidence="3" id="KW-0732">Signal</keyword>
<evidence type="ECO:0000256" key="6">
    <source>
        <dbReference type="ARBA" id="ARBA00022840"/>
    </source>
</evidence>
<gene>
    <name evidence="12" type="ORF">HID58_095169</name>
</gene>
<accession>A0ABQ7X4M6</accession>
<evidence type="ECO:0000256" key="10">
    <source>
        <dbReference type="SAM" id="Phobius"/>
    </source>
</evidence>
<dbReference type="Proteomes" id="UP000824890">
    <property type="component" value="Unassembled WGS sequence"/>
</dbReference>
<evidence type="ECO:0000256" key="2">
    <source>
        <dbReference type="ARBA" id="ARBA00022692"/>
    </source>
</evidence>
<evidence type="ECO:0000313" key="12">
    <source>
        <dbReference type="EMBL" id="KAH0850867.1"/>
    </source>
</evidence>
<dbReference type="CDD" id="cd06899">
    <property type="entry name" value="lectin_legume_LecRK_Arcelin_ConA"/>
    <property type="match status" value="1"/>
</dbReference>
<dbReference type="SUPFAM" id="SSF56112">
    <property type="entry name" value="Protein kinase-like (PK-like)"/>
    <property type="match status" value="1"/>
</dbReference>
<keyword evidence="2 10" id="KW-0812">Transmembrane</keyword>
<dbReference type="InterPro" id="IPR050528">
    <property type="entry name" value="L-type_Lectin-RKs"/>
</dbReference>
<keyword evidence="13" id="KW-1185">Reference proteome</keyword>
<dbReference type="InterPro" id="IPR001220">
    <property type="entry name" value="Legume_lectin_dom"/>
</dbReference>
<proteinExistence type="predicted"/>
<dbReference type="PANTHER" id="PTHR27007">
    <property type="match status" value="1"/>
</dbReference>
<keyword evidence="7 10" id="KW-1133">Transmembrane helix</keyword>
<keyword evidence="5" id="KW-0547">Nucleotide-binding</keyword>
<dbReference type="Gene3D" id="1.10.510.10">
    <property type="entry name" value="Transferase(Phosphotransferase) domain 1"/>
    <property type="match status" value="1"/>
</dbReference>